<keyword evidence="1" id="KW-1133">Transmembrane helix</keyword>
<dbReference type="InterPro" id="IPR011990">
    <property type="entry name" value="TPR-like_helical_dom_sf"/>
</dbReference>
<reference evidence="2" key="1">
    <citation type="submission" date="2020-05" db="EMBL/GenBank/DDBJ databases">
        <authorList>
            <person name="Chiriac C."/>
            <person name="Salcher M."/>
            <person name="Ghai R."/>
            <person name="Kavagutti S V."/>
        </authorList>
    </citation>
    <scope>NUCLEOTIDE SEQUENCE</scope>
</reference>
<evidence type="ECO:0000313" key="3">
    <source>
        <dbReference type="EMBL" id="CAB4179719.1"/>
    </source>
</evidence>
<evidence type="ECO:0000313" key="2">
    <source>
        <dbReference type="EMBL" id="CAB4174096.1"/>
    </source>
</evidence>
<dbReference type="EMBL" id="LR797127">
    <property type="protein sequence ID" value="CAB4188835.1"/>
    <property type="molecule type" value="Genomic_DNA"/>
</dbReference>
<keyword evidence="1" id="KW-0472">Membrane</keyword>
<protein>
    <recommendedName>
        <fullName evidence="5">Tetratricopeptide repeat protein</fullName>
    </recommendedName>
</protein>
<dbReference type="EMBL" id="LR796984">
    <property type="protein sequence ID" value="CAB4179719.1"/>
    <property type="molecule type" value="Genomic_DNA"/>
</dbReference>
<name>A0A6J5PVH6_9CAUD</name>
<feature type="transmembrane region" description="Helical" evidence="1">
    <location>
        <begin position="140"/>
        <end position="159"/>
    </location>
</feature>
<proteinExistence type="predicted"/>
<dbReference type="EMBL" id="LR796920">
    <property type="protein sequence ID" value="CAB4174096.1"/>
    <property type="molecule type" value="Genomic_DNA"/>
</dbReference>
<dbReference type="Gene3D" id="1.25.40.10">
    <property type="entry name" value="Tetratricopeptide repeat domain"/>
    <property type="match status" value="1"/>
</dbReference>
<evidence type="ECO:0000313" key="4">
    <source>
        <dbReference type="EMBL" id="CAB4188835.1"/>
    </source>
</evidence>
<dbReference type="SUPFAM" id="SSF48452">
    <property type="entry name" value="TPR-like"/>
    <property type="match status" value="1"/>
</dbReference>
<organism evidence="2">
    <name type="scientific">uncultured Caudovirales phage</name>
    <dbReference type="NCBI Taxonomy" id="2100421"/>
    <lineage>
        <taxon>Viruses</taxon>
        <taxon>Duplodnaviria</taxon>
        <taxon>Heunggongvirae</taxon>
        <taxon>Uroviricota</taxon>
        <taxon>Caudoviricetes</taxon>
        <taxon>Peduoviridae</taxon>
        <taxon>Maltschvirus</taxon>
        <taxon>Maltschvirus maltsch</taxon>
    </lineage>
</organism>
<evidence type="ECO:0008006" key="5">
    <source>
        <dbReference type="Google" id="ProtNLM"/>
    </source>
</evidence>
<keyword evidence="1" id="KW-0812">Transmembrane</keyword>
<accession>A0A6J5PVH6</accession>
<gene>
    <name evidence="3" type="ORF">UFOVP1035_16</name>
    <name evidence="4" type="ORF">UFOVP1181_122</name>
    <name evidence="2" type="ORF">UFOVP965_20</name>
</gene>
<sequence length="194" mass="22131">MKAKVDTSNIEALVVELSVNPFDAKLNYAVANEYLRLNQTASAVSFFLRAAEYAEDDTDTAYASLIKTAKCIENQNDRALTVSNCLLQAIAVCSTRPEAYFLMSQFYERSGNWQECYTWAKMGYNYVGKTQNHLPKDLSLGYYGSYCFLFEIAISSWWIGRAEDSKRMLTELSKTKGMHPIYEKAVERNLKRLS</sequence>
<evidence type="ECO:0000256" key="1">
    <source>
        <dbReference type="SAM" id="Phobius"/>
    </source>
</evidence>